<dbReference type="RefSeq" id="XP_016457866.2">
    <property type="nucleotide sequence ID" value="XM_016602380.2"/>
</dbReference>
<organism evidence="5 6">
    <name type="scientific">Nicotiana tabacum</name>
    <name type="common">Common tobacco</name>
    <dbReference type="NCBI Taxonomy" id="4097"/>
    <lineage>
        <taxon>Eukaryota</taxon>
        <taxon>Viridiplantae</taxon>
        <taxon>Streptophyta</taxon>
        <taxon>Embryophyta</taxon>
        <taxon>Tracheophyta</taxon>
        <taxon>Spermatophyta</taxon>
        <taxon>Magnoliopsida</taxon>
        <taxon>eudicotyledons</taxon>
        <taxon>Gunneridae</taxon>
        <taxon>Pentapetalae</taxon>
        <taxon>asterids</taxon>
        <taxon>lamiids</taxon>
        <taxon>Solanales</taxon>
        <taxon>Solanaceae</taxon>
        <taxon>Nicotianoideae</taxon>
        <taxon>Nicotianeae</taxon>
        <taxon>Nicotiana</taxon>
    </lineage>
</organism>
<dbReference type="AlphaFoldDB" id="A0A1S3YZX1"/>
<dbReference type="GO" id="GO:0006355">
    <property type="term" value="P:regulation of DNA-templated transcription"/>
    <property type="evidence" value="ECO:0007669"/>
    <property type="project" value="InterPro"/>
</dbReference>
<keyword evidence="2" id="KW-0805">Transcription regulation</keyword>
<reference evidence="5" key="1">
    <citation type="journal article" date="2014" name="Nat. Commun.">
        <title>The tobacco genome sequence and its comparison with those of tomato and potato.</title>
        <authorList>
            <person name="Sierro N."/>
            <person name="Battey J.N."/>
            <person name="Ouadi S."/>
            <person name="Bakaher N."/>
            <person name="Bovet L."/>
            <person name="Willig A."/>
            <person name="Goepfert S."/>
            <person name="Peitsch M.C."/>
            <person name="Ivanov N.V."/>
        </authorList>
    </citation>
    <scope>NUCLEOTIDE SEQUENCE [LARGE SCALE GENOMIC DNA]</scope>
</reference>
<evidence type="ECO:0000256" key="2">
    <source>
        <dbReference type="ARBA" id="ARBA00023015"/>
    </source>
</evidence>
<dbReference type="InterPro" id="IPR044660">
    <property type="entry name" value="IBH1-like"/>
</dbReference>
<comment type="subcellular location">
    <subcellularLocation>
        <location evidence="1">Nucleus</location>
    </subcellularLocation>
</comment>
<dbReference type="CDD" id="cd11444">
    <property type="entry name" value="bHLH_AtIBH1_like"/>
    <property type="match status" value="1"/>
</dbReference>
<gene>
    <name evidence="6" type="primary">LOC107781644</name>
</gene>
<dbReference type="OrthoDB" id="1295086at2759"/>
<dbReference type="KEGG" id="nta:107781644"/>
<evidence type="ECO:0000256" key="4">
    <source>
        <dbReference type="ARBA" id="ARBA00023242"/>
    </source>
</evidence>
<dbReference type="RefSeq" id="XP_016457866.1">
    <property type="nucleotide sequence ID" value="XM_016602380.1"/>
</dbReference>
<dbReference type="GO" id="GO:0005634">
    <property type="term" value="C:nucleus"/>
    <property type="evidence" value="ECO:0007669"/>
    <property type="project" value="UniProtKB-SubCell"/>
</dbReference>
<sequence length="135" mass="15193">MESSCKSEETRTALATLSRKDQKITQKNSKRQKRMRNNVLKETSNSCNTDNAGKNQEEGDDKAEVEEKILALQKIVPGGESLGVDMLFEETAGYILALQCQIKTLKVLASFVEGSEKERMKLGGYKKDRTKKKMM</sequence>
<evidence type="ECO:0000313" key="5">
    <source>
        <dbReference type="Proteomes" id="UP000790787"/>
    </source>
</evidence>
<evidence type="ECO:0000256" key="3">
    <source>
        <dbReference type="ARBA" id="ARBA00023163"/>
    </source>
</evidence>
<protein>
    <submittedName>
        <fullName evidence="6">Uncharacterized protein LOC107781644 isoform X1</fullName>
    </submittedName>
</protein>
<dbReference type="Proteomes" id="UP000790787">
    <property type="component" value="Chromosome 2"/>
</dbReference>
<evidence type="ECO:0000256" key="1">
    <source>
        <dbReference type="ARBA" id="ARBA00004123"/>
    </source>
</evidence>
<dbReference type="GeneID" id="107781644"/>
<name>A0A1S3YZX1_TOBAC</name>
<proteinExistence type="predicted"/>
<accession>A0A1S3YZX1</accession>
<dbReference type="STRING" id="4097.A0A1S3YZX1"/>
<dbReference type="PANTHER" id="PTHR33124:SF43">
    <property type="entry name" value="TRANSCRIPTION FACTOR PAR2"/>
    <property type="match status" value="1"/>
</dbReference>
<dbReference type="PaxDb" id="4097-A0A1S3YZX1"/>
<evidence type="ECO:0000313" key="6">
    <source>
        <dbReference type="RefSeq" id="XP_016457866.2"/>
    </source>
</evidence>
<dbReference type="OMA" id="ECWKHAY"/>
<dbReference type="InterPro" id="IPR044549">
    <property type="entry name" value="bHLH_AtIBH1-like"/>
</dbReference>
<reference evidence="6" key="2">
    <citation type="submission" date="2025-08" db="UniProtKB">
        <authorList>
            <consortium name="RefSeq"/>
        </authorList>
    </citation>
    <scope>IDENTIFICATION</scope>
    <source>
        <tissue evidence="6">Leaf</tissue>
    </source>
</reference>
<dbReference type="PANTHER" id="PTHR33124">
    <property type="entry name" value="TRANSCRIPTION FACTOR IBH1-LIKE 1"/>
    <property type="match status" value="1"/>
</dbReference>
<keyword evidence="3" id="KW-0804">Transcription</keyword>
<keyword evidence="4" id="KW-0539">Nucleus</keyword>
<keyword evidence="5" id="KW-1185">Reference proteome</keyword>